<sequence>MQTWKSYRVYYQFQPGYDGLILLLAEQLERLAARGRISKWFFLRYWEDGPHIRVRYLMDGELGEEELFDKVRAYIQRYPSIRKLSKEEYFQGHKFDGEPLELQNLDWYEEGEIISKLYEPEVERYGGASLMPLTESLFMESSRLAAGILELTAGSTFTRRLLTGMRVLEELAESIFTRIPRLGEVHSFYRKSAESWQRLYQLGDMELTSKLARWCTAHPDWRDSVDSLLWSQGNYRCLRNALLDGYAAIAAAEQNEQRIRSILYSHLHMLNNRCGISPEYEYALYRTLWSLTINQEVGSNVTVP</sequence>
<dbReference type="EMBL" id="JAGGLV010000005">
    <property type="protein sequence ID" value="MBP2111970.1"/>
    <property type="molecule type" value="Genomic_DNA"/>
</dbReference>
<dbReference type="RefSeq" id="WP_209872377.1">
    <property type="nucleotide sequence ID" value="NZ_JAGGLV010000005.1"/>
</dbReference>
<keyword evidence="3" id="KW-1185">Reference proteome</keyword>
<gene>
    <name evidence="2" type="ORF">J2Z70_002111</name>
</gene>
<dbReference type="Pfam" id="PF14028">
    <property type="entry name" value="Lant_dehydr_C"/>
    <property type="match status" value="1"/>
</dbReference>
<feature type="domain" description="Thiopeptide-type bacteriocin biosynthesis" evidence="1">
    <location>
        <begin position="4"/>
        <end position="290"/>
    </location>
</feature>
<dbReference type="NCBIfam" id="TIGR03891">
    <property type="entry name" value="thiopep_ocin"/>
    <property type="match status" value="1"/>
</dbReference>
<dbReference type="Proteomes" id="UP000773462">
    <property type="component" value="Unassembled WGS sequence"/>
</dbReference>
<proteinExistence type="predicted"/>
<reference evidence="2 3" key="1">
    <citation type="submission" date="2021-03" db="EMBL/GenBank/DDBJ databases">
        <title>Genomic Encyclopedia of Type Strains, Phase IV (KMG-IV): sequencing the most valuable type-strain genomes for metagenomic binning, comparative biology and taxonomic classification.</title>
        <authorList>
            <person name="Goeker M."/>
        </authorList>
    </citation>
    <scope>NUCLEOTIDE SEQUENCE [LARGE SCALE GENOMIC DNA]</scope>
    <source>
        <strain evidence="2 3">DSM 101953</strain>
    </source>
</reference>
<evidence type="ECO:0000313" key="3">
    <source>
        <dbReference type="Proteomes" id="UP000773462"/>
    </source>
</evidence>
<evidence type="ECO:0000259" key="1">
    <source>
        <dbReference type="Pfam" id="PF14028"/>
    </source>
</evidence>
<organism evidence="2 3">
    <name type="scientific">Paenibacillus silagei</name>
    <dbReference type="NCBI Taxonomy" id="1670801"/>
    <lineage>
        <taxon>Bacteria</taxon>
        <taxon>Bacillati</taxon>
        <taxon>Bacillota</taxon>
        <taxon>Bacilli</taxon>
        <taxon>Bacillales</taxon>
        <taxon>Paenibacillaceae</taxon>
        <taxon>Paenibacillus</taxon>
    </lineage>
</organism>
<comment type="caution">
    <text evidence="2">The sequence shown here is derived from an EMBL/GenBank/DDBJ whole genome shotgun (WGS) entry which is preliminary data.</text>
</comment>
<accession>A0ABS4NRC2</accession>
<dbReference type="InterPro" id="IPR023809">
    <property type="entry name" value="Thiopep_bacteriocin_synth_dom"/>
</dbReference>
<evidence type="ECO:0000313" key="2">
    <source>
        <dbReference type="EMBL" id="MBP2111970.1"/>
    </source>
</evidence>
<protein>
    <submittedName>
        <fullName evidence="2">Thiopeptide-type bacteriocin biosynthesis protein</fullName>
    </submittedName>
</protein>
<name>A0ABS4NRC2_9BACL</name>